<comment type="caution">
    <text evidence="3">The sequence shown here is derived from an EMBL/GenBank/DDBJ whole genome shotgun (WGS) entry which is preliminary data.</text>
</comment>
<proteinExistence type="predicted"/>
<protein>
    <submittedName>
        <fullName evidence="3">Uncharacterized protein</fullName>
    </submittedName>
</protein>
<feature type="transmembrane region" description="Helical" evidence="2">
    <location>
        <begin position="48"/>
        <end position="66"/>
    </location>
</feature>
<feature type="region of interest" description="Disordered" evidence="1">
    <location>
        <begin position="211"/>
        <end position="234"/>
    </location>
</feature>
<sequence length="234" mass="24743">MRRLRALLPLGIAAAMLAIVVILYRFPTQVLAAVPSVRTLLSAAEPVAFLLAATVMLVFVGLVIIVRSRLLGDRTLGDDEPRTEATQSLFRDGSTTRGDLGAGFDANYETATDYGGTSRNQREAARRATVAELGRTAATTIQRTTSDDADSASEAVGTGDWTTDDRAAGLLADEEGPSVPLALTVWDLLRGRDPFETGVAHAITAIERYYNPDGTDQSARDAADRAGSAEGSDG</sequence>
<keyword evidence="2" id="KW-0472">Membrane</keyword>
<feature type="region of interest" description="Disordered" evidence="1">
    <location>
        <begin position="76"/>
        <end position="104"/>
    </location>
</feature>
<evidence type="ECO:0000313" key="3">
    <source>
        <dbReference type="EMBL" id="TQQ83232.1"/>
    </source>
</evidence>
<dbReference type="AlphaFoldDB" id="A0A8J8TDE7"/>
<name>A0A8J8TDE7_9EURY</name>
<feature type="region of interest" description="Disordered" evidence="1">
    <location>
        <begin position="142"/>
        <end position="163"/>
    </location>
</feature>
<feature type="compositionally biased region" description="Polar residues" evidence="1">
    <location>
        <begin position="84"/>
        <end position="97"/>
    </location>
</feature>
<evidence type="ECO:0000313" key="4">
    <source>
        <dbReference type="Proteomes" id="UP000705823"/>
    </source>
</evidence>
<organism evidence="3 4">
    <name type="scientific">Halonotius terrestris</name>
    <dbReference type="NCBI Taxonomy" id="2487750"/>
    <lineage>
        <taxon>Archaea</taxon>
        <taxon>Methanobacteriati</taxon>
        <taxon>Methanobacteriota</taxon>
        <taxon>Stenosarchaea group</taxon>
        <taxon>Halobacteria</taxon>
        <taxon>Halobacteriales</taxon>
        <taxon>Haloferacaceae</taxon>
        <taxon>Halonotius</taxon>
    </lineage>
</organism>
<keyword evidence="4" id="KW-1185">Reference proteome</keyword>
<dbReference type="EMBL" id="RKLU01000001">
    <property type="protein sequence ID" value="TQQ83232.1"/>
    <property type="molecule type" value="Genomic_DNA"/>
</dbReference>
<reference evidence="3" key="1">
    <citation type="submission" date="2019-02" db="EMBL/GenBank/DDBJ databases">
        <title>Halonotius sp. a new haloarchaeum isolated from saline soil.</title>
        <authorList>
            <person name="Duran-Viseras A."/>
            <person name="Sanchez-Porro C."/>
            <person name="Ventosa A."/>
        </authorList>
    </citation>
    <scope>NUCLEOTIDE SEQUENCE</scope>
    <source>
        <strain evidence="3">F15B</strain>
    </source>
</reference>
<evidence type="ECO:0000256" key="2">
    <source>
        <dbReference type="SAM" id="Phobius"/>
    </source>
</evidence>
<evidence type="ECO:0000256" key="1">
    <source>
        <dbReference type="SAM" id="MobiDB-lite"/>
    </source>
</evidence>
<dbReference type="RefSeq" id="WP_142978138.1">
    <property type="nucleotide sequence ID" value="NZ_RKLU01000001.1"/>
</dbReference>
<dbReference type="Pfam" id="PF23933">
    <property type="entry name" value="DUF7269"/>
    <property type="match status" value="1"/>
</dbReference>
<accession>A0A8J8TDE7</accession>
<keyword evidence="2" id="KW-1133">Transmembrane helix</keyword>
<dbReference type="Proteomes" id="UP000705823">
    <property type="component" value="Unassembled WGS sequence"/>
</dbReference>
<dbReference type="InterPro" id="IPR055693">
    <property type="entry name" value="DUF7269"/>
</dbReference>
<feature type="compositionally biased region" description="Low complexity" evidence="1">
    <location>
        <begin position="225"/>
        <end position="234"/>
    </location>
</feature>
<keyword evidence="2" id="KW-0812">Transmembrane</keyword>
<gene>
    <name evidence="3" type="ORF">EGH24_00025</name>
</gene>